<keyword evidence="4" id="KW-0812">Transmembrane</keyword>
<feature type="transmembrane region" description="Helical" evidence="4">
    <location>
        <begin position="639"/>
        <end position="664"/>
    </location>
</feature>
<evidence type="ECO:0000256" key="1">
    <source>
        <dbReference type="ARBA" id="ARBA00022612"/>
    </source>
</evidence>
<evidence type="ECO:0000256" key="3">
    <source>
        <dbReference type="SAM" id="MobiDB-lite"/>
    </source>
</evidence>
<gene>
    <name evidence="6" type="ORF">WG900_01910</name>
</gene>
<keyword evidence="2" id="KW-0175">Coiled coil</keyword>
<evidence type="ECO:0000313" key="7">
    <source>
        <dbReference type="Proteomes" id="UP001379235"/>
    </source>
</evidence>
<feature type="transmembrane region" description="Helical" evidence="4">
    <location>
        <begin position="710"/>
        <end position="731"/>
    </location>
</feature>
<feature type="transmembrane region" description="Helical" evidence="4">
    <location>
        <begin position="468"/>
        <end position="491"/>
    </location>
</feature>
<feature type="coiled-coil region" evidence="2">
    <location>
        <begin position="35"/>
        <end position="86"/>
    </location>
</feature>
<feature type="transmembrane region" description="Helical" evidence="4">
    <location>
        <begin position="676"/>
        <end position="698"/>
    </location>
</feature>
<evidence type="ECO:0000313" key="6">
    <source>
        <dbReference type="EMBL" id="MEJ6008666.1"/>
    </source>
</evidence>
<dbReference type="PANTHER" id="PTHR37813">
    <property type="entry name" value="FELS-2 PROPHAGE PROTEIN"/>
    <property type="match status" value="1"/>
</dbReference>
<evidence type="ECO:0000259" key="5">
    <source>
        <dbReference type="Pfam" id="PF10145"/>
    </source>
</evidence>
<name>A0ABU8S457_9SPHN</name>
<protein>
    <submittedName>
        <fullName evidence="6">Phage tail tape measure protein</fullName>
    </submittedName>
</protein>
<proteinExistence type="predicted"/>
<keyword evidence="1" id="KW-1188">Viral release from host cell</keyword>
<dbReference type="EMBL" id="JBBHJY010000001">
    <property type="protein sequence ID" value="MEJ6008666.1"/>
    <property type="molecule type" value="Genomic_DNA"/>
</dbReference>
<organism evidence="6 7">
    <name type="scientific">Novosphingobium aquae</name>
    <dbReference type="NCBI Taxonomy" id="3133435"/>
    <lineage>
        <taxon>Bacteria</taxon>
        <taxon>Pseudomonadati</taxon>
        <taxon>Pseudomonadota</taxon>
        <taxon>Alphaproteobacteria</taxon>
        <taxon>Sphingomonadales</taxon>
        <taxon>Sphingomonadaceae</taxon>
        <taxon>Novosphingobium</taxon>
    </lineage>
</organism>
<dbReference type="Pfam" id="PF10145">
    <property type="entry name" value="PhageMin_Tail"/>
    <property type="match status" value="1"/>
</dbReference>
<dbReference type="InterPro" id="IPR010090">
    <property type="entry name" value="Phage_tape_meas"/>
</dbReference>
<keyword evidence="4" id="KW-0472">Membrane</keyword>
<accession>A0ABU8S457</accession>
<feature type="region of interest" description="Disordered" evidence="3">
    <location>
        <begin position="1201"/>
        <end position="1237"/>
    </location>
</feature>
<feature type="compositionally biased region" description="Low complexity" evidence="3">
    <location>
        <begin position="1204"/>
        <end position="1226"/>
    </location>
</feature>
<reference evidence="6 7" key="1">
    <citation type="submission" date="2024-03" db="EMBL/GenBank/DDBJ databases">
        <authorList>
            <person name="Jo J.-H."/>
        </authorList>
    </citation>
    <scope>NUCLEOTIDE SEQUENCE [LARGE SCALE GENOMIC DNA]</scope>
    <source>
        <strain evidence="6 7">AS3R-12</strain>
    </source>
</reference>
<feature type="transmembrane region" description="Helical" evidence="4">
    <location>
        <begin position="615"/>
        <end position="633"/>
    </location>
</feature>
<keyword evidence="4" id="KW-1133">Transmembrane helix</keyword>
<feature type="domain" description="Phage tail tape measure protein" evidence="5">
    <location>
        <begin position="176"/>
        <end position="348"/>
    </location>
</feature>
<evidence type="ECO:0000256" key="4">
    <source>
        <dbReference type="SAM" id="Phobius"/>
    </source>
</evidence>
<feature type="transmembrane region" description="Helical" evidence="4">
    <location>
        <begin position="537"/>
        <end position="556"/>
    </location>
</feature>
<sequence>MDRKLALTIQFAAMDKLSGTMRKIVGLGDSGTQALAKMKREARELDGTLKDVRSRLAAGSMQGGLLMAERELVKAIEANNRAIEQRQRLIAIDNRVGKMHAKADSYKSAGQENMVAGAGMAAPIILAGKAAMDFSSGMVDIQQKAAMTNAETAKMAAGIIAAARATNQMPEDMRASVDVLSGFGMDPRQAAQLAQPIGRLGTAFKVDLADGAAAAYANVNNLKLSLADTGKAFDIMAAGGLAGAFEVKDMAKQFPALTARMQALGQTGVPAVADLTAALQVAMNTAGNADEAGNNIQNLLAKINAPSVIKAFQKNFEVDLPAAMKKFQAQGMTSMEAFAMVANKATGGDTKKLAFLVEDQQAQMALLALIQNMDKYRQIRSDISNAGGTVDRAFSQRQMNDASVAWSSFKGQLQGTAIVLGTNVLPAATQFLGTINGMIGGFGAWAQANPRLASGLMTFVATLAMARIGFGALQFAFGAILGPMATAWGWFQKYRALGSIASAFPKLAQGFGMVRTASIFMAQGVMRAGAMMLANPMVLAVVAIGAVLVGAGHLIYRNWDKINAAFSAGVAWVGEKWQAFKGAISNGWSSVKGAVSSGISAVSDRFKSLPPWAQWALAALNPVTMVAMVATHWNQVKGAVAAGGAKIAAGWAAVKGAFAIGLGWIQQGWALIRSGFSAGIAWLGALPGQMVTIGAQIIQGLVNGIRAAPGAVWAALKSIVLAGITNIRAFLGIKSPSRLFMGIGGFMTDGLAIGIDKGSRKPLGAMARLAAGTAAAFTLPAVPALAAPALPNLAPLPLSIAAPDAPRLPAMPALRAGMTIAPPPVPRLPTMPGFSQVPVSIAAPDAPRMPALPALHSGMTISPPAAPRLPTMPGFSPVPVSIAAPDAPRMPTLPAIRTGMTIAPPAPPRLPTMPGFSPVPVSIAAPDAPRMPALPALRSGMTIAPPAAPRLPTMPGFSPVPVSITAPDAPRMPTLPAIRTGMTIAPPAPPRLPTMPGFSPVPVSIAAPDAPRMPAMPALRAGMTIAPPPAPRLPTMPGFSPVPVSIAAPDAPRLPALPALRAGMTIAPPPAPRLPTMPGFSPVPVSIAAPDAPRLPALPALRAGMTIAPPAAPRMPAFAAQRISAGIDMAEPPSLPGLAAKLGRLKLPVDLGDIAAPQLGPISLTVTPRFAGMPALPDPLASANPVPEKRTPMALPRTAGRLRSASGPANAPASGANQQQAAPASPVTINIYQQPGEDGEALARRISAMLRQQQGNQRRGAYRDE</sequence>
<evidence type="ECO:0000256" key="2">
    <source>
        <dbReference type="SAM" id="Coils"/>
    </source>
</evidence>
<dbReference type="PANTHER" id="PTHR37813:SF1">
    <property type="entry name" value="FELS-2 PROPHAGE PROTEIN"/>
    <property type="match status" value="1"/>
</dbReference>
<dbReference type="NCBIfam" id="TIGR01760">
    <property type="entry name" value="tape_meas_TP901"/>
    <property type="match status" value="1"/>
</dbReference>
<keyword evidence="7" id="KW-1185">Reference proteome</keyword>
<dbReference type="Proteomes" id="UP001379235">
    <property type="component" value="Unassembled WGS sequence"/>
</dbReference>
<comment type="caution">
    <text evidence="6">The sequence shown here is derived from an EMBL/GenBank/DDBJ whole genome shotgun (WGS) entry which is preliminary data.</text>
</comment>
<dbReference type="RefSeq" id="WP_339964269.1">
    <property type="nucleotide sequence ID" value="NZ_JBBHJY010000001.1"/>
</dbReference>